<evidence type="ECO:0008006" key="12">
    <source>
        <dbReference type="Google" id="ProtNLM"/>
    </source>
</evidence>
<dbReference type="SMART" id="SM00314">
    <property type="entry name" value="RA"/>
    <property type="match status" value="1"/>
</dbReference>
<evidence type="ECO:0000256" key="3">
    <source>
        <dbReference type="ARBA" id="ARBA00022723"/>
    </source>
</evidence>
<dbReference type="InterPro" id="IPR046349">
    <property type="entry name" value="C1-like_sf"/>
</dbReference>
<dbReference type="PROSITE" id="PS50951">
    <property type="entry name" value="SARAH"/>
    <property type="match status" value="1"/>
</dbReference>
<feature type="region of interest" description="Disordered" evidence="6">
    <location>
        <begin position="293"/>
        <end position="312"/>
    </location>
</feature>
<feature type="compositionally biased region" description="Polar residues" evidence="6">
    <location>
        <begin position="480"/>
        <end position="490"/>
    </location>
</feature>
<feature type="compositionally biased region" description="Low complexity" evidence="6">
    <location>
        <begin position="1120"/>
        <end position="1131"/>
    </location>
</feature>
<dbReference type="Gene3D" id="3.10.20.90">
    <property type="entry name" value="Phosphatidylinositol 3-kinase Catalytic Subunit, Chain A, domain 1"/>
    <property type="match status" value="1"/>
</dbReference>
<dbReference type="InterPro" id="IPR011524">
    <property type="entry name" value="SARAH_dom"/>
</dbReference>
<evidence type="ECO:0000256" key="4">
    <source>
        <dbReference type="ARBA" id="ARBA00022833"/>
    </source>
</evidence>
<dbReference type="InterPro" id="IPR000159">
    <property type="entry name" value="RA_dom"/>
</dbReference>
<dbReference type="InterPro" id="IPR018247">
    <property type="entry name" value="EF_Hand_1_Ca_BS"/>
</dbReference>
<evidence type="ECO:0000256" key="6">
    <source>
        <dbReference type="SAM" id="MobiDB-lite"/>
    </source>
</evidence>
<feature type="domain" description="SARAH" evidence="9">
    <location>
        <begin position="881"/>
        <end position="928"/>
    </location>
</feature>
<feature type="compositionally biased region" description="Basic and acidic residues" evidence="6">
    <location>
        <begin position="993"/>
        <end position="1014"/>
    </location>
</feature>
<dbReference type="AlphaFoldDB" id="A0A075A2K4"/>
<dbReference type="PANTHER" id="PTHR22738:SF10">
    <property type="entry name" value="RAS ASSOCIATION DOMAIN-CONTAINING PROTEIN 1 HOMOLOG"/>
    <property type="match status" value="1"/>
</dbReference>
<dbReference type="CTD" id="20314570"/>
<feature type="region of interest" description="Disordered" evidence="6">
    <location>
        <begin position="442"/>
        <end position="499"/>
    </location>
</feature>
<organism evidence="10 11">
    <name type="scientific">Opisthorchis viverrini</name>
    <name type="common">Southeast Asian liver fluke</name>
    <dbReference type="NCBI Taxonomy" id="6198"/>
    <lineage>
        <taxon>Eukaryota</taxon>
        <taxon>Metazoa</taxon>
        <taxon>Spiralia</taxon>
        <taxon>Lophotrochozoa</taxon>
        <taxon>Platyhelminthes</taxon>
        <taxon>Trematoda</taxon>
        <taxon>Digenea</taxon>
        <taxon>Opisthorchiida</taxon>
        <taxon>Opisthorchiata</taxon>
        <taxon>Opisthorchiidae</taxon>
        <taxon>Opisthorchis</taxon>
    </lineage>
</organism>
<proteinExistence type="predicted"/>
<dbReference type="InterPro" id="IPR002219">
    <property type="entry name" value="PKC_DAG/PE"/>
</dbReference>
<keyword evidence="5" id="KW-0963">Cytoplasm</keyword>
<dbReference type="PROSITE" id="PS50081">
    <property type="entry name" value="ZF_DAG_PE_2"/>
    <property type="match status" value="1"/>
</dbReference>
<dbReference type="OrthoDB" id="74314at2759"/>
<dbReference type="STRING" id="6198.A0A075A2K4"/>
<dbReference type="KEGG" id="ovi:T265_00382"/>
<dbReference type="Gene3D" id="1.20.5.110">
    <property type="match status" value="1"/>
</dbReference>
<evidence type="ECO:0000313" key="11">
    <source>
        <dbReference type="Proteomes" id="UP000054324"/>
    </source>
</evidence>
<dbReference type="SUPFAM" id="SSF57889">
    <property type="entry name" value="Cysteine-rich domain"/>
    <property type="match status" value="1"/>
</dbReference>
<dbReference type="GeneID" id="20314570"/>
<dbReference type="PANTHER" id="PTHR22738">
    <property type="entry name" value="RASSF"/>
    <property type="match status" value="1"/>
</dbReference>
<dbReference type="GO" id="GO:0007165">
    <property type="term" value="P:signal transduction"/>
    <property type="evidence" value="ECO:0007669"/>
    <property type="project" value="InterPro"/>
</dbReference>
<keyword evidence="11" id="KW-1185">Reference proteome</keyword>
<dbReference type="PROSITE" id="PS00018">
    <property type="entry name" value="EF_HAND_1"/>
    <property type="match status" value="1"/>
</dbReference>
<dbReference type="SUPFAM" id="SSF54236">
    <property type="entry name" value="Ubiquitin-like"/>
    <property type="match status" value="1"/>
</dbReference>
<evidence type="ECO:0000259" key="7">
    <source>
        <dbReference type="PROSITE" id="PS50081"/>
    </source>
</evidence>
<dbReference type="CDD" id="cd21885">
    <property type="entry name" value="SARAH_RASSF1-like"/>
    <property type="match status" value="1"/>
</dbReference>
<feature type="region of interest" description="Disordered" evidence="6">
    <location>
        <begin position="931"/>
        <end position="951"/>
    </location>
</feature>
<reference evidence="10 11" key="1">
    <citation type="submission" date="2013-11" db="EMBL/GenBank/DDBJ databases">
        <title>Opisthorchis viverrini - life in the bile duct.</title>
        <authorList>
            <person name="Young N.D."/>
            <person name="Nagarajan N."/>
            <person name="Lin S.J."/>
            <person name="Korhonen P.K."/>
            <person name="Jex A.R."/>
            <person name="Hall R.S."/>
            <person name="Safavi-Hemami H."/>
            <person name="Kaewkong W."/>
            <person name="Bertrand D."/>
            <person name="Gao S."/>
            <person name="Seet Q."/>
            <person name="Wongkham S."/>
            <person name="Teh B.T."/>
            <person name="Wongkham C."/>
            <person name="Intapan P.M."/>
            <person name="Maleewong W."/>
            <person name="Yang X."/>
            <person name="Hu M."/>
            <person name="Wang Z."/>
            <person name="Hofmann A."/>
            <person name="Sternberg P.W."/>
            <person name="Tan P."/>
            <person name="Wang J."/>
            <person name="Gasser R.B."/>
        </authorList>
    </citation>
    <scope>NUCLEOTIDE SEQUENCE [LARGE SCALE GENOMIC DNA]</scope>
</reference>
<keyword evidence="4" id="KW-0862">Zinc</keyword>
<sequence length="1139" mass="127758">MRTAKAVFGCDVMLCYFHARQAIRKHTISNRSWHIFHRMARFDNAAEFRHNLHILRKTDPVFVSYLTAHWLHITRKWTILAQRWLVHSGNVTNNSLVNANWRLSRRVHRSDSLKHALQKVAHYGGWKREYEMHTTYSCDRREIYVASLSLSLPLPPPKPERVINPLATFSTNRLSGFDSECASAMLTRGPTEILERTLFNGDFQSRQSTTMLSFEKERVQSFDHNNIGGHHFCPIPLDSDTFCDVCSWPICNLGNDWEPICLRCADCHMTCHPRCLSNVQVTCHGNYQDKLRATGSRSKTPQGSAISAHEDIESGDLNNKLGRLSFDTSPTATIDGGSPSGKSCFPDDKSNGFVRLSPFRESLSGQGQDSSLAGQSFQHNLSVPIMEEDVISNDYVRQTIYLFSAALFSRRTGTLRVSEVNQSPQPTQTIYYTAVSDLSRFPGRRTTSHPDFSKLSTEATSPEALRDPLNSNAFKPPPSNRRSTSRQPSEIGQYDKRRSTNLKARHSFLAGQGSDATIYTRLFYDFSSLDREAIRAHGIRVRELTPETQQQRIIPSAPAPSPPTYCKDVSEPSKLGNSESSFSPPSSEVGYATVMQSTAAAIKTRIKRTKRTGFTPAPSIPLTPVTVGPRGRLPYTAAQLNERLNVFNANEFGLQSRLVPSLPAGDCEGQVRIHINLIRPIHMLLTVRPVSIFDLVGKEDEDDTGDLDSDEFLAPLEPGLVNSSANGVAKRDSIPNGQTTDGVQFFPPKSAVTASAPPFSADYPVSSVQRRISKRLFGPHPQSSTFWLPRGSTKLLYVRLSTTTKEVITTLLHRFQIEDNPQKFALYEHTIEGEQEVTVRKLFDDESPLGLLLSWTESGPDKFNQTLGLKRLVLQENETGDIEWSGFTLSELQTFLRILNQEEADYRKRIELKYELRQKEVIRLLELYEGQNKAPQSDNTESSSTFNSSAPTLVFRHRTNVDENISGGTLKAVKGEEFGLDNSLSAPVSPARRVGEQLPHDQSDVSHPVFHEDEPLGAVSTNITPYQSPERRPSTAASTLPRLPSTDDRMLGTLFKPSAYRQMKKAEKAHRKQLARLEKDRAKAEKKRLKAEAKLTQQKQKQQSEQHSPHHRWLFGLAGPSTSPSSQPDPSNTRSTLKH</sequence>
<dbReference type="Proteomes" id="UP000054324">
    <property type="component" value="Unassembled WGS sequence"/>
</dbReference>
<evidence type="ECO:0000256" key="2">
    <source>
        <dbReference type="ARBA" id="ARBA00022701"/>
    </source>
</evidence>
<dbReference type="CDD" id="cd20820">
    <property type="entry name" value="C1_RASSF1-like"/>
    <property type="match status" value="1"/>
</dbReference>
<name>A0A075A2K4_OPIVI</name>
<dbReference type="PROSITE" id="PS50200">
    <property type="entry name" value="RA"/>
    <property type="match status" value="1"/>
</dbReference>
<feature type="domain" description="Phorbol-ester/DAG-type" evidence="7">
    <location>
        <begin position="229"/>
        <end position="283"/>
    </location>
</feature>
<keyword evidence="3" id="KW-0479">Metal-binding</keyword>
<keyword evidence="2" id="KW-0493">Microtubule</keyword>
<evidence type="ECO:0000259" key="9">
    <source>
        <dbReference type="PROSITE" id="PS50951"/>
    </source>
</evidence>
<gene>
    <name evidence="10" type="ORF">T265_00382</name>
</gene>
<dbReference type="GO" id="GO:0005874">
    <property type="term" value="C:microtubule"/>
    <property type="evidence" value="ECO:0007669"/>
    <property type="project" value="UniProtKB-KW"/>
</dbReference>
<dbReference type="Gene3D" id="3.30.60.20">
    <property type="match status" value="1"/>
</dbReference>
<feature type="compositionally biased region" description="Low complexity" evidence="6">
    <location>
        <begin position="578"/>
        <end position="588"/>
    </location>
</feature>
<feature type="region of interest" description="Disordered" evidence="6">
    <location>
        <begin position="1078"/>
        <end position="1139"/>
    </location>
</feature>
<feature type="region of interest" description="Disordered" evidence="6">
    <location>
        <begin position="984"/>
        <end position="1050"/>
    </location>
</feature>
<feature type="region of interest" description="Disordered" evidence="6">
    <location>
        <begin position="545"/>
        <end position="589"/>
    </location>
</feature>
<accession>A0A075A2K4</accession>
<evidence type="ECO:0000256" key="5">
    <source>
        <dbReference type="ARBA" id="ARBA00023212"/>
    </source>
</evidence>
<evidence type="ECO:0000256" key="1">
    <source>
        <dbReference type="ARBA" id="ARBA00004245"/>
    </source>
</evidence>
<evidence type="ECO:0000259" key="8">
    <source>
        <dbReference type="PROSITE" id="PS50200"/>
    </source>
</evidence>
<evidence type="ECO:0000313" key="10">
    <source>
        <dbReference type="EMBL" id="KER33948.1"/>
    </source>
</evidence>
<feature type="compositionally biased region" description="Polar residues" evidence="6">
    <location>
        <begin position="295"/>
        <end position="305"/>
    </location>
</feature>
<feature type="compositionally biased region" description="Polar residues" evidence="6">
    <location>
        <begin position="933"/>
        <end position="951"/>
    </location>
</feature>
<feature type="domain" description="Ras-associating" evidence="8">
    <location>
        <begin position="789"/>
        <end position="879"/>
    </location>
</feature>
<dbReference type="GO" id="GO:0046872">
    <property type="term" value="F:metal ion binding"/>
    <property type="evidence" value="ECO:0007669"/>
    <property type="project" value="UniProtKB-KW"/>
</dbReference>
<dbReference type="Pfam" id="PF00788">
    <property type="entry name" value="RA"/>
    <property type="match status" value="1"/>
</dbReference>
<dbReference type="EMBL" id="KL596621">
    <property type="protein sequence ID" value="KER33948.1"/>
    <property type="molecule type" value="Genomic_DNA"/>
</dbReference>
<dbReference type="RefSeq" id="XP_009162391.1">
    <property type="nucleotide sequence ID" value="XM_009164127.1"/>
</dbReference>
<comment type="subcellular location">
    <subcellularLocation>
        <location evidence="1">Cytoplasm</location>
        <location evidence="1">Cytoskeleton</location>
    </subcellularLocation>
</comment>
<protein>
    <recommendedName>
        <fullName evidence="12">Ras association domain protein</fullName>
    </recommendedName>
</protein>
<dbReference type="InterPro" id="IPR033614">
    <property type="entry name" value="RASSF1-6"/>
</dbReference>
<dbReference type="Pfam" id="PF16517">
    <property type="entry name" value="Nore1-SARAH"/>
    <property type="match status" value="1"/>
</dbReference>
<dbReference type="InterPro" id="IPR029071">
    <property type="entry name" value="Ubiquitin-like_domsf"/>
</dbReference>
<keyword evidence="5" id="KW-0206">Cytoskeleton</keyword>